<reference evidence="2" key="1">
    <citation type="journal article" date="2023" name="Science">
        <title>Elucidation of the pathway for biosynthesis of saponin adjuvants from the soapbark tree.</title>
        <authorList>
            <person name="Reed J."/>
            <person name="Orme A."/>
            <person name="El-Demerdash A."/>
            <person name="Owen C."/>
            <person name="Martin L.B.B."/>
            <person name="Misra R.C."/>
            <person name="Kikuchi S."/>
            <person name="Rejzek M."/>
            <person name="Martin A.C."/>
            <person name="Harkess A."/>
            <person name="Leebens-Mack J."/>
            <person name="Louveau T."/>
            <person name="Stephenson M.J."/>
            <person name="Osbourn A."/>
        </authorList>
    </citation>
    <scope>NUCLEOTIDE SEQUENCE</scope>
    <source>
        <strain evidence="2">S10</strain>
    </source>
</reference>
<evidence type="ECO:0000313" key="3">
    <source>
        <dbReference type="Proteomes" id="UP001163823"/>
    </source>
</evidence>
<dbReference type="PANTHER" id="PTHR47123">
    <property type="entry name" value="F-BOX PROTEIN SKIP23"/>
    <property type="match status" value="1"/>
</dbReference>
<keyword evidence="3" id="KW-1185">Reference proteome</keyword>
<dbReference type="InterPro" id="IPR051304">
    <property type="entry name" value="SCF_F-box_domain"/>
</dbReference>
<evidence type="ECO:0000313" key="2">
    <source>
        <dbReference type="EMBL" id="KAJ7944095.1"/>
    </source>
</evidence>
<gene>
    <name evidence="2" type="ORF">O6P43_033553</name>
</gene>
<proteinExistence type="predicted"/>
<dbReference type="PANTHER" id="PTHR47123:SF28">
    <property type="entry name" value="F-BOX DOMAIN-CONTAINING PROTEIN"/>
    <property type="match status" value="1"/>
</dbReference>
<sequence length="393" mass="45333">ERSRYLSYSANQWKPVDETVEWSDLPKELWPIVGKSLDNRIDVVRFRSICKSWRCSIPLFHKDSPRFPLSIKPPSLLNRSHPLEPYLALSIVYRLEPTHDSQSPSTSSSRGWLMKVEETKSGQLRLLNPISNRRDRYPSDNFPNVLNLMEFGVVELAKAYSFKSVGRLSVSGISKVVLYPNSAWTDVSECIAFAIYDEGKLGFLKVGNEEWKLVDDKNFYYDDIIVYKGHFYVVDNCGTISWIDSSFLKLIQFSPPLCGFGNKKYLVESCGSLYVVDMYFEPRRRGRIRGRGFLLRQLDEVVHMIKVYKLDEEWGTWVDIKNMGDRVFILAKDCNFSVSAQEFTGFQGNCIYFFDQCDIRVFNLEDSRLGTLAYFPACSKVFWPSPSLQLGST</sequence>
<evidence type="ECO:0000259" key="1">
    <source>
        <dbReference type="Pfam" id="PF03478"/>
    </source>
</evidence>
<dbReference type="KEGG" id="qsa:O6P43_033553"/>
<accession>A0AAD7KSE6</accession>
<dbReference type="Pfam" id="PF03478">
    <property type="entry name" value="Beta-prop_KIB1-4"/>
    <property type="match status" value="1"/>
</dbReference>
<name>A0AAD7KSE6_QUISA</name>
<feature type="domain" description="KIB1-4 beta-propeller" evidence="1">
    <location>
        <begin position="101"/>
        <end position="363"/>
    </location>
</feature>
<dbReference type="EMBL" id="JARAOO010000014">
    <property type="protein sequence ID" value="KAJ7944095.1"/>
    <property type="molecule type" value="Genomic_DNA"/>
</dbReference>
<protein>
    <submittedName>
        <fullName evidence="2">F-box protein</fullName>
    </submittedName>
</protein>
<dbReference type="InterPro" id="IPR005174">
    <property type="entry name" value="KIB1-4_b-propeller"/>
</dbReference>
<dbReference type="Proteomes" id="UP001163823">
    <property type="component" value="Chromosome 14"/>
</dbReference>
<organism evidence="2 3">
    <name type="scientific">Quillaja saponaria</name>
    <name type="common">Soap bark tree</name>
    <dbReference type="NCBI Taxonomy" id="32244"/>
    <lineage>
        <taxon>Eukaryota</taxon>
        <taxon>Viridiplantae</taxon>
        <taxon>Streptophyta</taxon>
        <taxon>Embryophyta</taxon>
        <taxon>Tracheophyta</taxon>
        <taxon>Spermatophyta</taxon>
        <taxon>Magnoliopsida</taxon>
        <taxon>eudicotyledons</taxon>
        <taxon>Gunneridae</taxon>
        <taxon>Pentapetalae</taxon>
        <taxon>rosids</taxon>
        <taxon>fabids</taxon>
        <taxon>Fabales</taxon>
        <taxon>Quillajaceae</taxon>
        <taxon>Quillaja</taxon>
    </lineage>
</organism>
<feature type="non-terminal residue" evidence="2">
    <location>
        <position position="1"/>
    </location>
</feature>
<comment type="caution">
    <text evidence="2">The sequence shown here is derived from an EMBL/GenBank/DDBJ whole genome shotgun (WGS) entry which is preliminary data.</text>
</comment>
<dbReference type="AlphaFoldDB" id="A0AAD7KSE6"/>